<gene>
    <name evidence="1" type="ORF">RhiirC2_714276</name>
</gene>
<sequence>MAGFRRLFNSLDTRDGSSFRAFDTLNSVDGHVPGRVLSRLMNSYLLSFSFFFKMVLLDFSGYWDFCFFLGDSPDLLNVDSAFLWLFEMWDFDECIIYLNSLFPS</sequence>
<evidence type="ECO:0000313" key="1">
    <source>
        <dbReference type="EMBL" id="PKK67222.1"/>
    </source>
</evidence>
<reference evidence="1 2" key="1">
    <citation type="submission" date="2016-04" db="EMBL/GenBank/DDBJ databases">
        <title>Genome analyses suggest a sexual origin of heterokaryosis in a supposedly ancient asexual fungus.</title>
        <authorList>
            <person name="Ropars J."/>
            <person name="Sedzielewska K."/>
            <person name="Noel J."/>
            <person name="Charron P."/>
            <person name="Farinelli L."/>
            <person name="Marton T."/>
            <person name="Kruger M."/>
            <person name="Pelin A."/>
            <person name="Brachmann A."/>
            <person name="Corradi N."/>
        </authorList>
    </citation>
    <scope>NUCLEOTIDE SEQUENCE [LARGE SCALE GENOMIC DNA]</scope>
    <source>
        <strain evidence="1 2">C2</strain>
    </source>
</reference>
<comment type="caution">
    <text evidence="1">The sequence shown here is derived from an EMBL/GenBank/DDBJ whole genome shotgun (WGS) entry which is preliminary data.</text>
</comment>
<name>A0A2N1MZY7_9GLOM</name>
<dbReference type="AlphaFoldDB" id="A0A2N1MZY7"/>
<evidence type="ECO:0000313" key="2">
    <source>
        <dbReference type="Proteomes" id="UP000233469"/>
    </source>
</evidence>
<reference evidence="1 2" key="2">
    <citation type="submission" date="2017-10" db="EMBL/GenBank/DDBJ databases">
        <title>Extensive intraspecific genome diversity in a model arbuscular mycorrhizal fungus.</title>
        <authorList>
            <person name="Chen E.C.H."/>
            <person name="Morin E."/>
            <person name="Baudet D."/>
            <person name="Noel J."/>
            <person name="Ndikumana S."/>
            <person name="Charron P."/>
            <person name="St-Onge C."/>
            <person name="Giorgi J."/>
            <person name="Grigoriev I.V."/>
            <person name="Roux C."/>
            <person name="Martin F.M."/>
            <person name="Corradi N."/>
        </authorList>
    </citation>
    <scope>NUCLEOTIDE SEQUENCE [LARGE SCALE GENOMIC DNA]</scope>
    <source>
        <strain evidence="1 2">C2</strain>
    </source>
</reference>
<proteinExistence type="predicted"/>
<protein>
    <submittedName>
        <fullName evidence="1">Uncharacterized protein</fullName>
    </submittedName>
</protein>
<dbReference type="Proteomes" id="UP000233469">
    <property type="component" value="Unassembled WGS sequence"/>
</dbReference>
<dbReference type="EMBL" id="LLXL01000991">
    <property type="protein sequence ID" value="PKK67222.1"/>
    <property type="molecule type" value="Genomic_DNA"/>
</dbReference>
<organism evidence="1 2">
    <name type="scientific">Rhizophagus irregularis</name>
    <dbReference type="NCBI Taxonomy" id="588596"/>
    <lineage>
        <taxon>Eukaryota</taxon>
        <taxon>Fungi</taxon>
        <taxon>Fungi incertae sedis</taxon>
        <taxon>Mucoromycota</taxon>
        <taxon>Glomeromycotina</taxon>
        <taxon>Glomeromycetes</taxon>
        <taxon>Glomerales</taxon>
        <taxon>Glomeraceae</taxon>
        <taxon>Rhizophagus</taxon>
    </lineage>
</organism>
<accession>A0A2N1MZY7</accession>